<dbReference type="AlphaFoldDB" id="A0A3A6PCJ9"/>
<evidence type="ECO:0000313" key="2">
    <source>
        <dbReference type="EMBL" id="RJX38095.1"/>
    </source>
</evidence>
<feature type="transmembrane region" description="Helical" evidence="1">
    <location>
        <begin position="38"/>
        <end position="54"/>
    </location>
</feature>
<organism evidence="2 3">
    <name type="scientific">Paenibacillus pinisoli</name>
    <dbReference type="NCBI Taxonomy" id="1276110"/>
    <lineage>
        <taxon>Bacteria</taxon>
        <taxon>Bacillati</taxon>
        <taxon>Bacillota</taxon>
        <taxon>Bacilli</taxon>
        <taxon>Bacillales</taxon>
        <taxon>Paenibacillaceae</taxon>
        <taxon>Paenibacillus</taxon>
    </lineage>
</organism>
<gene>
    <name evidence="2" type="ORF">D3P09_18670</name>
</gene>
<evidence type="ECO:0000313" key="3">
    <source>
        <dbReference type="Proteomes" id="UP000267798"/>
    </source>
</evidence>
<comment type="caution">
    <text evidence="2">The sequence shown here is derived from an EMBL/GenBank/DDBJ whole genome shotgun (WGS) entry which is preliminary data.</text>
</comment>
<keyword evidence="1" id="KW-1133">Transmembrane helix</keyword>
<evidence type="ECO:0000256" key="1">
    <source>
        <dbReference type="SAM" id="Phobius"/>
    </source>
</evidence>
<name>A0A3A6PCJ9_9BACL</name>
<keyword evidence="1" id="KW-0812">Transmembrane</keyword>
<keyword evidence="1" id="KW-0472">Membrane</keyword>
<reference evidence="2 3" key="1">
    <citation type="submission" date="2018-09" db="EMBL/GenBank/DDBJ databases">
        <title>Paenibacillus aracenensis nov. sp. isolated from a cave in southern Spain.</title>
        <authorList>
            <person name="Jurado V."/>
            <person name="Gutierrez-Patricio S."/>
            <person name="Gonzalez-Pimentel J.L."/>
            <person name="Miller A.Z."/>
            <person name="Laiz L."/>
            <person name="Saiz-Jimenez C."/>
        </authorList>
    </citation>
    <scope>NUCLEOTIDE SEQUENCE [LARGE SCALE GENOMIC DNA]</scope>
    <source>
        <strain evidence="2 3">JCM 19203</strain>
    </source>
</reference>
<keyword evidence="3" id="KW-1185">Reference proteome</keyword>
<proteinExistence type="predicted"/>
<dbReference type="EMBL" id="QXQB01000004">
    <property type="protein sequence ID" value="RJX38095.1"/>
    <property type="molecule type" value="Genomic_DNA"/>
</dbReference>
<sequence length="64" mass="7229">MYIPSDSVCPNYNLCMSAITRNASPAPRELNNEIEDDIIVMMMIVITITINLNFHTTIEEADII</sequence>
<accession>A0A3A6PCJ9</accession>
<dbReference type="Proteomes" id="UP000267798">
    <property type="component" value="Unassembled WGS sequence"/>
</dbReference>
<protein>
    <submittedName>
        <fullName evidence="2">Uncharacterized protein</fullName>
    </submittedName>
</protein>